<evidence type="ECO:0000256" key="1">
    <source>
        <dbReference type="SAM" id="MobiDB-lite"/>
    </source>
</evidence>
<proteinExistence type="predicted"/>
<sequence>MIQPFPSIDIRLRHHHSSAKTSLSPSKREREREEKQNYGKYLMSVYISDKDQQQDFIIYEVQADNELFKFNMETSRGVDVYDEIKFLTATSPIYTPPVHNLLRFLKAETAN</sequence>
<organism evidence="2 3">
    <name type="scientific">Striga asiatica</name>
    <name type="common">Asiatic witchweed</name>
    <name type="synonym">Buchnera asiatica</name>
    <dbReference type="NCBI Taxonomy" id="4170"/>
    <lineage>
        <taxon>Eukaryota</taxon>
        <taxon>Viridiplantae</taxon>
        <taxon>Streptophyta</taxon>
        <taxon>Embryophyta</taxon>
        <taxon>Tracheophyta</taxon>
        <taxon>Spermatophyta</taxon>
        <taxon>Magnoliopsida</taxon>
        <taxon>eudicotyledons</taxon>
        <taxon>Gunneridae</taxon>
        <taxon>Pentapetalae</taxon>
        <taxon>asterids</taxon>
        <taxon>lamiids</taxon>
        <taxon>Lamiales</taxon>
        <taxon>Orobanchaceae</taxon>
        <taxon>Buchnereae</taxon>
        <taxon>Striga</taxon>
    </lineage>
</organism>
<keyword evidence="2" id="KW-0240">DNA-directed RNA polymerase</keyword>
<feature type="compositionally biased region" description="Basic and acidic residues" evidence="1">
    <location>
        <begin position="26"/>
        <end position="35"/>
    </location>
</feature>
<dbReference type="GO" id="GO:0000428">
    <property type="term" value="C:DNA-directed RNA polymerase complex"/>
    <property type="evidence" value="ECO:0007669"/>
    <property type="project" value="UniProtKB-KW"/>
</dbReference>
<comment type="caution">
    <text evidence="2">The sequence shown here is derived from an EMBL/GenBank/DDBJ whole genome shotgun (WGS) entry which is preliminary data.</text>
</comment>
<protein>
    <submittedName>
        <fullName evidence="2">DNA-directed RNA polymerase subunit beta</fullName>
    </submittedName>
</protein>
<gene>
    <name evidence="2" type="ORF">STAS_33842</name>
</gene>
<evidence type="ECO:0000313" key="3">
    <source>
        <dbReference type="Proteomes" id="UP000325081"/>
    </source>
</evidence>
<accession>A0A5A7RG09</accession>
<reference evidence="3" key="1">
    <citation type="journal article" date="2019" name="Curr. Biol.">
        <title>Genome Sequence of Striga asiatica Provides Insight into the Evolution of Plant Parasitism.</title>
        <authorList>
            <person name="Yoshida S."/>
            <person name="Kim S."/>
            <person name="Wafula E.K."/>
            <person name="Tanskanen J."/>
            <person name="Kim Y.M."/>
            <person name="Honaas L."/>
            <person name="Yang Z."/>
            <person name="Spallek T."/>
            <person name="Conn C.E."/>
            <person name="Ichihashi Y."/>
            <person name="Cheong K."/>
            <person name="Cui S."/>
            <person name="Der J.P."/>
            <person name="Gundlach H."/>
            <person name="Jiao Y."/>
            <person name="Hori C."/>
            <person name="Ishida J.K."/>
            <person name="Kasahara H."/>
            <person name="Kiba T."/>
            <person name="Kim M.S."/>
            <person name="Koo N."/>
            <person name="Laohavisit A."/>
            <person name="Lee Y.H."/>
            <person name="Lumba S."/>
            <person name="McCourt P."/>
            <person name="Mortimer J.C."/>
            <person name="Mutuku J.M."/>
            <person name="Nomura T."/>
            <person name="Sasaki-Sekimoto Y."/>
            <person name="Seto Y."/>
            <person name="Wang Y."/>
            <person name="Wakatake T."/>
            <person name="Sakakibara H."/>
            <person name="Demura T."/>
            <person name="Yamaguchi S."/>
            <person name="Yoneyama K."/>
            <person name="Manabe R.I."/>
            <person name="Nelson D.C."/>
            <person name="Schulman A.H."/>
            <person name="Timko M.P."/>
            <person name="dePamphilis C.W."/>
            <person name="Choi D."/>
            <person name="Shirasu K."/>
        </authorList>
    </citation>
    <scope>NUCLEOTIDE SEQUENCE [LARGE SCALE GENOMIC DNA]</scope>
    <source>
        <strain evidence="3">cv. UVA1</strain>
    </source>
</reference>
<keyword evidence="3" id="KW-1185">Reference proteome</keyword>
<feature type="region of interest" description="Disordered" evidence="1">
    <location>
        <begin position="1"/>
        <end position="35"/>
    </location>
</feature>
<dbReference type="EMBL" id="BKCP01012514">
    <property type="protein sequence ID" value="GER56126.1"/>
    <property type="molecule type" value="Genomic_DNA"/>
</dbReference>
<dbReference type="AlphaFoldDB" id="A0A5A7RG09"/>
<dbReference type="Proteomes" id="UP000325081">
    <property type="component" value="Unassembled WGS sequence"/>
</dbReference>
<evidence type="ECO:0000313" key="2">
    <source>
        <dbReference type="EMBL" id="GER56126.1"/>
    </source>
</evidence>
<keyword evidence="2" id="KW-0804">Transcription</keyword>
<name>A0A5A7RG09_STRAF</name>